<evidence type="ECO:0000259" key="1">
    <source>
        <dbReference type="Pfam" id="PF10547"/>
    </source>
</evidence>
<feature type="domain" description="Bacteriophage P22 antirepressor protein C-terminal" evidence="2">
    <location>
        <begin position="209"/>
        <end position="281"/>
    </location>
</feature>
<dbReference type="InterPro" id="IPR018875">
    <property type="entry name" value="Antirepressor_Ant_N"/>
</dbReference>
<evidence type="ECO:0000313" key="3">
    <source>
        <dbReference type="EMBL" id="HAF8286214.1"/>
    </source>
</evidence>
<accession>A0A753PMT4</accession>
<reference evidence="3" key="1">
    <citation type="journal article" date="2018" name="Genome Biol.">
        <title>SKESA: strategic k-mer extension for scrupulous assemblies.</title>
        <authorList>
            <person name="Souvorov A."/>
            <person name="Agarwala R."/>
            <person name="Lipman D.J."/>
        </authorList>
    </citation>
    <scope>NUCLEOTIDE SEQUENCE</scope>
    <source>
        <strain evidence="3">MA.F0894/08</strain>
    </source>
</reference>
<gene>
    <name evidence="3" type="ORF">G5T46_003700</name>
</gene>
<organism evidence="3">
    <name type="scientific">Salmonella enterica</name>
    <name type="common">Salmonella choleraesuis</name>
    <dbReference type="NCBI Taxonomy" id="28901"/>
    <lineage>
        <taxon>Bacteria</taxon>
        <taxon>Pseudomonadati</taxon>
        <taxon>Pseudomonadota</taxon>
        <taxon>Gammaproteobacteria</taxon>
        <taxon>Enterobacterales</taxon>
        <taxon>Enterobacteriaceae</taxon>
        <taxon>Salmonella</taxon>
    </lineage>
</organism>
<evidence type="ECO:0000259" key="2">
    <source>
        <dbReference type="Pfam" id="PF10548"/>
    </source>
</evidence>
<protein>
    <submittedName>
        <fullName evidence="3">Phage antirepressor Ant</fullName>
    </submittedName>
</protein>
<feature type="domain" description="Antirepressor protein ant N-terminal" evidence="1">
    <location>
        <begin position="12"/>
        <end position="123"/>
    </location>
</feature>
<dbReference type="EMBL" id="DAAWKS010000008">
    <property type="protein sequence ID" value="HAF8286214.1"/>
    <property type="molecule type" value="Genomic_DNA"/>
</dbReference>
<name>A0A753PMT4_SALER</name>
<dbReference type="Pfam" id="PF10547">
    <property type="entry name" value="P22_AR_N"/>
    <property type="match status" value="1"/>
</dbReference>
<proteinExistence type="predicted"/>
<sequence>MKSIATAVSTINVPFHGAELYVVNHNGEPYTPMKPIVEGMGMTWQSQHRKLMERFKTCIIEMMIQLPGDTQRRLVICLALRKLAGWLQTISPNKVRPEIRDKVIQYQEECDDVLYEYWTKGHVVNPRKAKKALPGKITTEQQEAIKQLVMSRGQSLPKEKQAKAMITMWSSLKSHFGCSYKEISEEQFTEALSLAARVPLEGEFIGKQEKKANELSAKEANSLVWLWDYANRSQALFRELYPALKQIQSNYSGRCYDYGHEFSYVIGMARDVLINHTRDVDINEPDGPTNLSAWMRLKNKELPPSVHNY</sequence>
<dbReference type="PRINTS" id="PR01994">
    <property type="entry name" value="ANTIREPRESSR"/>
</dbReference>
<reference evidence="3" key="2">
    <citation type="submission" date="2020-02" db="EMBL/GenBank/DDBJ databases">
        <authorList>
            <consortium name="NCBI Pathogen Detection Project"/>
        </authorList>
    </citation>
    <scope>NUCLEOTIDE SEQUENCE</scope>
    <source>
        <strain evidence="3">MA.F0894/08</strain>
    </source>
</reference>
<comment type="caution">
    <text evidence="3">The sequence shown here is derived from an EMBL/GenBank/DDBJ whole genome shotgun (WGS) entry which is preliminary data.</text>
</comment>
<dbReference type="Pfam" id="PF10548">
    <property type="entry name" value="P22_AR_C"/>
    <property type="match status" value="1"/>
</dbReference>
<dbReference type="AlphaFoldDB" id="A0A753PMT4"/>
<dbReference type="InterPro" id="IPR018876">
    <property type="entry name" value="Phage_P22_antirepressor_C"/>
</dbReference>